<keyword evidence="1" id="KW-0805">Transcription regulation</keyword>
<dbReference type="SUPFAM" id="SSF46689">
    <property type="entry name" value="Homeodomain-like"/>
    <property type="match status" value="2"/>
</dbReference>
<dbReference type="GO" id="GO:0003700">
    <property type="term" value="F:DNA-binding transcription factor activity"/>
    <property type="evidence" value="ECO:0007669"/>
    <property type="project" value="InterPro"/>
</dbReference>
<dbReference type="SUPFAM" id="SSF51182">
    <property type="entry name" value="RmlC-like cupins"/>
    <property type="match status" value="1"/>
</dbReference>
<dbReference type="PANTHER" id="PTHR43280">
    <property type="entry name" value="ARAC-FAMILY TRANSCRIPTIONAL REGULATOR"/>
    <property type="match status" value="1"/>
</dbReference>
<dbReference type="Proteomes" id="UP000824118">
    <property type="component" value="Unassembled WGS sequence"/>
</dbReference>
<dbReference type="PROSITE" id="PS00041">
    <property type="entry name" value="HTH_ARAC_FAMILY_1"/>
    <property type="match status" value="1"/>
</dbReference>
<dbReference type="SMART" id="SM00342">
    <property type="entry name" value="HTH_ARAC"/>
    <property type="match status" value="1"/>
</dbReference>
<dbReference type="InterPro" id="IPR018062">
    <property type="entry name" value="HTH_AraC-typ_CS"/>
</dbReference>
<evidence type="ECO:0000259" key="4">
    <source>
        <dbReference type="PROSITE" id="PS01124"/>
    </source>
</evidence>
<name>A0A9D1LWY7_9FIRM</name>
<dbReference type="GO" id="GO:0043565">
    <property type="term" value="F:sequence-specific DNA binding"/>
    <property type="evidence" value="ECO:0007669"/>
    <property type="project" value="InterPro"/>
</dbReference>
<dbReference type="Pfam" id="PF07883">
    <property type="entry name" value="Cupin_2"/>
    <property type="match status" value="1"/>
</dbReference>
<dbReference type="InterPro" id="IPR018060">
    <property type="entry name" value="HTH_AraC"/>
</dbReference>
<keyword evidence="2" id="KW-0238">DNA-binding</keyword>
<dbReference type="CDD" id="cd02208">
    <property type="entry name" value="cupin_RmlC-like"/>
    <property type="match status" value="1"/>
</dbReference>
<evidence type="ECO:0000313" key="6">
    <source>
        <dbReference type="Proteomes" id="UP000824118"/>
    </source>
</evidence>
<proteinExistence type="predicted"/>
<dbReference type="InterPro" id="IPR020449">
    <property type="entry name" value="Tscrpt_reg_AraC-type_HTH"/>
</dbReference>
<dbReference type="PROSITE" id="PS01124">
    <property type="entry name" value="HTH_ARAC_FAMILY_2"/>
    <property type="match status" value="1"/>
</dbReference>
<dbReference type="Gene3D" id="1.10.10.60">
    <property type="entry name" value="Homeodomain-like"/>
    <property type="match status" value="2"/>
</dbReference>
<evidence type="ECO:0000256" key="2">
    <source>
        <dbReference type="ARBA" id="ARBA00023125"/>
    </source>
</evidence>
<evidence type="ECO:0000313" key="5">
    <source>
        <dbReference type="EMBL" id="HIU49466.1"/>
    </source>
</evidence>
<comment type="caution">
    <text evidence="5">The sequence shown here is derived from an EMBL/GenBank/DDBJ whole genome shotgun (WGS) entry which is preliminary data.</text>
</comment>
<protein>
    <submittedName>
        <fullName evidence="5">AraC family transcriptional regulator</fullName>
    </submittedName>
</protein>
<dbReference type="InterPro" id="IPR013096">
    <property type="entry name" value="Cupin_2"/>
</dbReference>
<evidence type="ECO:0000256" key="1">
    <source>
        <dbReference type="ARBA" id="ARBA00023015"/>
    </source>
</evidence>
<dbReference type="AlphaFoldDB" id="A0A9D1LWY7"/>
<reference evidence="5" key="1">
    <citation type="submission" date="2020-10" db="EMBL/GenBank/DDBJ databases">
        <authorList>
            <person name="Gilroy R."/>
        </authorList>
    </citation>
    <scope>NUCLEOTIDE SEQUENCE</scope>
    <source>
        <strain evidence="5">ChiGjej1B1-1684</strain>
    </source>
</reference>
<dbReference type="EMBL" id="DVNG01000005">
    <property type="protein sequence ID" value="HIU49466.1"/>
    <property type="molecule type" value="Genomic_DNA"/>
</dbReference>
<reference evidence="5" key="2">
    <citation type="journal article" date="2021" name="PeerJ">
        <title>Extensive microbial diversity within the chicken gut microbiome revealed by metagenomics and culture.</title>
        <authorList>
            <person name="Gilroy R."/>
            <person name="Ravi A."/>
            <person name="Getino M."/>
            <person name="Pursley I."/>
            <person name="Horton D.L."/>
            <person name="Alikhan N.F."/>
            <person name="Baker D."/>
            <person name="Gharbi K."/>
            <person name="Hall N."/>
            <person name="Watson M."/>
            <person name="Adriaenssens E.M."/>
            <person name="Foster-Nyarko E."/>
            <person name="Jarju S."/>
            <person name="Secka A."/>
            <person name="Antonio M."/>
            <person name="Oren A."/>
            <person name="Chaudhuri R.R."/>
            <person name="La Ragione R."/>
            <person name="Hildebrand F."/>
            <person name="Pallen M.J."/>
        </authorList>
    </citation>
    <scope>NUCLEOTIDE SEQUENCE</scope>
    <source>
        <strain evidence="5">ChiGjej1B1-1684</strain>
    </source>
</reference>
<dbReference type="Gene3D" id="2.60.120.10">
    <property type="entry name" value="Jelly Rolls"/>
    <property type="match status" value="1"/>
</dbReference>
<dbReference type="PANTHER" id="PTHR43280:SF17">
    <property type="entry name" value="ARAC-TYPE DNA-BINDING DOMAIN-CONTAINING PROTEIN"/>
    <property type="match status" value="1"/>
</dbReference>
<organism evidence="5 6">
    <name type="scientific">Candidatus Limousia pullorum</name>
    <dbReference type="NCBI Taxonomy" id="2840860"/>
    <lineage>
        <taxon>Bacteria</taxon>
        <taxon>Bacillati</taxon>
        <taxon>Bacillota</taxon>
        <taxon>Clostridia</taxon>
        <taxon>Eubacteriales</taxon>
        <taxon>Oscillospiraceae</taxon>
        <taxon>Oscillospiraceae incertae sedis</taxon>
        <taxon>Candidatus Limousia</taxon>
    </lineage>
</organism>
<dbReference type="InterPro" id="IPR009057">
    <property type="entry name" value="Homeodomain-like_sf"/>
</dbReference>
<dbReference type="Pfam" id="PF12833">
    <property type="entry name" value="HTH_18"/>
    <property type="match status" value="1"/>
</dbReference>
<feature type="domain" description="HTH araC/xylS-type" evidence="4">
    <location>
        <begin position="193"/>
        <end position="291"/>
    </location>
</feature>
<gene>
    <name evidence="5" type="ORF">IAD22_00415</name>
</gene>
<dbReference type="InterPro" id="IPR011051">
    <property type="entry name" value="RmlC_Cupin_sf"/>
</dbReference>
<evidence type="ECO:0000256" key="3">
    <source>
        <dbReference type="ARBA" id="ARBA00023163"/>
    </source>
</evidence>
<dbReference type="PRINTS" id="PR00032">
    <property type="entry name" value="HTHARAC"/>
</dbReference>
<sequence>MALQDPNLYIGQNNRELKPHGTPDFPCAGYKSQTYIQWHWHEETELIAVHSGKIKLKLTNGTYELSAGDGVFINTNTLHCIELLCEGTVLHSLVFSNSLIYGSRYSVFARKYVFPISESHQVLKSILLRPDTPWQKNALTCIENAYCAIRDDNPGYEFEVRENLSRFWYLMFINTQIQNIISQNTNNDSVRIKQMLRYIHVHYGEQINVSHIASAANVGERECMRCFKRTISISPTQYLLKYRMGQASYFLRTSMMTVSEVASACGFNNSCHFAKTFKKYFNCTPSEYRKKYK</sequence>
<keyword evidence="3" id="KW-0804">Transcription</keyword>
<accession>A0A9D1LWY7</accession>
<dbReference type="InterPro" id="IPR014710">
    <property type="entry name" value="RmlC-like_jellyroll"/>
</dbReference>